<protein>
    <submittedName>
        <fullName evidence="2">DUF58 domain-containing protein</fullName>
    </submittedName>
</protein>
<dbReference type="SUPFAM" id="SSF53300">
    <property type="entry name" value="vWA-like"/>
    <property type="match status" value="1"/>
</dbReference>
<evidence type="ECO:0000313" key="3">
    <source>
        <dbReference type="Proteomes" id="UP001301442"/>
    </source>
</evidence>
<dbReference type="PANTHER" id="PTHR33608">
    <property type="entry name" value="BLL2464 PROTEIN"/>
    <property type="match status" value="1"/>
</dbReference>
<evidence type="ECO:0000313" key="2">
    <source>
        <dbReference type="EMBL" id="WOH39512.1"/>
    </source>
</evidence>
<dbReference type="Gene3D" id="3.40.50.410">
    <property type="entry name" value="von Willebrand factor, type A domain"/>
    <property type="match status" value="1"/>
</dbReference>
<dbReference type="RefSeq" id="WP_348398278.1">
    <property type="nucleotide sequence ID" value="NZ_CP136600.1"/>
</dbReference>
<gene>
    <name evidence="2" type="ORF">RI844_09855</name>
</gene>
<proteinExistence type="predicted"/>
<dbReference type="EMBL" id="CP136600">
    <property type="protein sequence ID" value="WOH39512.1"/>
    <property type="molecule type" value="Genomic_DNA"/>
</dbReference>
<accession>A0ABZ0GU59</accession>
<name>A0ABZ0GU59_9GAMM</name>
<dbReference type="InterPro" id="IPR002881">
    <property type="entry name" value="DUF58"/>
</dbReference>
<dbReference type="Pfam" id="PF01882">
    <property type="entry name" value="DUF58"/>
    <property type="match status" value="1"/>
</dbReference>
<dbReference type="Proteomes" id="UP001301442">
    <property type="component" value="Chromosome"/>
</dbReference>
<reference evidence="2 3" key="1">
    <citation type="submission" date="2023-09" db="EMBL/GenBank/DDBJ databases">
        <authorList>
            <person name="Qi X."/>
        </authorList>
    </citation>
    <scope>NUCLEOTIDE SEQUENCE [LARGE SCALE GENOMIC DNA]</scope>
    <source>
        <strain evidence="2 3">S1-1</strain>
    </source>
</reference>
<organism evidence="2 3">
    <name type="scientific">Thalassotalea fonticola</name>
    <dbReference type="NCBI Taxonomy" id="3065649"/>
    <lineage>
        <taxon>Bacteria</taxon>
        <taxon>Pseudomonadati</taxon>
        <taxon>Pseudomonadota</taxon>
        <taxon>Gammaproteobacteria</taxon>
        <taxon>Alteromonadales</taxon>
        <taxon>Colwelliaceae</taxon>
        <taxon>Thalassotalea</taxon>
    </lineage>
</organism>
<dbReference type="InterPro" id="IPR036465">
    <property type="entry name" value="vWFA_dom_sf"/>
</dbReference>
<keyword evidence="3" id="KW-1185">Reference proteome</keyword>
<dbReference type="PROSITE" id="PS50234">
    <property type="entry name" value="VWFA"/>
    <property type="match status" value="1"/>
</dbReference>
<evidence type="ECO:0000259" key="1">
    <source>
        <dbReference type="PROSITE" id="PS50234"/>
    </source>
</evidence>
<sequence>MNDQFELRLQQLQLYCRHKTNHLLCGHYHSAFKGQGIEFDEVRPYALGDDVRTIDWNVTARTGEVHIKRFHEERELNLIFIVDQSPSFAFSSTEVSRPYVAAQFCGLLGSAALANNDHIGLLQFSDDINEYLPPSRGKSQLMRCLSKLLLSAQQVEYTSVNQVLKHLGELSLKRSIIVLVSDFFSDDNYLESLATLARQHEILAIALDDPRELTLPDRGLLQVTDSENKQQQTIDFNHTEVRQQFSNKMQKRIKQRNETFSKIGVDLLGHTLGDDPIETLLAFFHTKRQRIEGETGG</sequence>
<dbReference type="SMART" id="SM00327">
    <property type="entry name" value="VWA"/>
    <property type="match status" value="1"/>
</dbReference>
<dbReference type="InterPro" id="IPR002035">
    <property type="entry name" value="VWF_A"/>
</dbReference>
<feature type="domain" description="VWFA" evidence="1">
    <location>
        <begin position="77"/>
        <end position="263"/>
    </location>
</feature>
<dbReference type="PANTHER" id="PTHR33608:SF6">
    <property type="entry name" value="BLL2464 PROTEIN"/>
    <property type="match status" value="1"/>
</dbReference>